<evidence type="ECO:0000256" key="10">
    <source>
        <dbReference type="ARBA" id="ARBA00022840"/>
    </source>
</evidence>
<evidence type="ECO:0000256" key="8">
    <source>
        <dbReference type="ARBA" id="ARBA00022741"/>
    </source>
</evidence>
<dbReference type="InterPro" id="IPR036097">
    <property type="entry name" value="HisK_dim/P_sf"/>
</dbReference>
<proteinExistence type="predicted"/>
<dbReference type="Gene3D" id="6.10.340.10">
    <property type="match status" value="1"/>
</dbReference>
<dbReference type="InterPro" id="IPR036890">
    <property type="entry name" value="HATPase_C_sf"/>
</dbReference>
<evidence type="ECO:0000256" key="14">
    <source>
        <dbReference type="SAM" id="Phobius"/>
    </source>
</evidence>
<dbReference type="CDD" id="cd00075">
    <property type="entry name" value="HATPase"/>
    <property type="match status" value="1"/>
</dbReference>
<evidence type="ECO:0000256" key="4">
    <source>
        <dbReference type="ARBA" id="ARBA00022475"/>
    </source>
</evidence>
<evidence type="ECO:0000259" key="16">
    <source>
        <dbReference type="PROSITE" id="PS50885"/>
    </source>
</evidence>
<dbReference type="SUPFAM" id="SSF47384">
    <property type="entry name" value="Homodimeric domain of signal transducing histidine kinase"/>
    <property type="match status" value="1"/>
</dbReference>
<reference evidence="17 18" key="1">
    <citation type="submission" date="2019-03" db="EMBL/GenBank/DDBJ databases">
        <title>Draft genome sequence data and analysis of a Fermenting Bacterium, Soehngenia longevitae strain 1933PT, isolated from petroleum reservoir in Azerbaijan.</title>
        <authorList>
            <person name="Grouzdev D.S."/>
            <person name="Bidzhieva S.K."/>
            <person name="Sokolova D.S."/>
            <person name="Tourova T.P."/>
            <person name="Poltaraus A.B."/>
            <person name="Nazina T.N."/>
        </authorList>
    </citation>
    <scope>NUCLEOTIDE SEQUENCE [LARGE SCALE GENOMIC DNA]</scope>
    <source>
        <strain evidence="17 18">1933P</strain>
    </source>
</reference>
<feature type="domain" description="Histidine kinase" evidence="15">
    <location>
        <begin position="250"/>
        <end position="463"/>
    </location>
</feature>
<dbReference type="PANTHER" id="PTHR45528">
    <property type="entry name" value="SENSOR HISTIDINE KINASE CPXA"/>
    <property type="match status" value="1"/>
</dbReference>
<keyword evidence="6" id="KW-0808">Transferase</keyword>
<gene>
    <name evidence="17" type="ORF">E4100_03845</name>
</gene>
<dbReference type="InterPro" id="IPR003594">
    <property type="entry name" value="HATPase_dom"/>
</dbReference>
<sequence>MMKKSIKSRLIKNFMIIIILTVLIIEISLIKGVKEYFYNNVETILTNQLELSTTFFERYFSASDLSDIILDDVDVFWLHTKAQVQIMDTSGKILMDSLGTDIEESIDPQEVNKILSDGKTTKISETTYSNEPVMSVSMPLLKQNKPVGIMRFTSSLNIANDMIIQISKLLIGLGIAVILISGLISYLLAKSIVKPITELTQVAGKMADAQFKVRSREYKDAEIDKLSLTLNYMAEEVTRRERIKDDFISSISHELKTPLTSIKGWAITLKSYENLDKKILHDGLEIIETESDRLTNMVDDLLDFSRFTSGRISLVKEVLDINKLSNQVTNQLKPRALNNNIQFNISIPEEKIFIVGDMNRIKQVLINILDNAFKFTGNGVVDFSLYQDDKYIYIKITDNGPGISKEDLPHIKERFYKGNNSNSHSGIGLSICDEIMKLHNGIFEIYSEEQKGTTVIIGFLKEEELQ</sequence>
<dbReference type="SMART" id="SM00388">
    <property type="entry name" value="HisKA"/>
    <property type="match status" value="1"/>
</dbReference>
<evidence type="ECO:0000256" key="9">
    <source>
        <dbReference type="ARBA" id="ARBA00022777"/>
    </source>
</evidence>
<dbReference type="SUPFAM" id="SSF158472">
    <property type="entry name" value="HAMP domain-like"/>
    <property type="match status" value="1"/>
</dbReference>
<dbReference type="Pfam" id="PF00672">
    <property type="entry name" value="HAMP"/>
    <property type="match status" value="1"/>
</dbReference>
<dbReference type="PRINTS" id="PR00344">
    <property type="entry name" value="BCTRLSENSOR"/>
</dbReference>
<keyword evidence="9 17" id="KW-0418">Kinase</keyword>
<dbReference type="Pfam" id="PF02518">
    <property type="entry name" value="HATPase_c"/>
    <property type="match status" value="1"/>
</dbReference>
<comment type="subcellular location">
    <subcellularLocation>
        <location evidence="2">Cell membrane</location>
        <topology evidence="2">Multi-pass membrane protein</topology>
    </subcellularLocation>
</comment>
<evidence type="ECO:0000313" key="17">
    <source>
        <dbReference type="EMBL" id="TFZ40815.1"/>
    </source>
</evidence>
<evidence type="ECO:0000256" key="1">
    <source>
        <dbReference type="ARBA" id="ARBA00000085"/>
    </source>
</evidence>
<keyword evidence="4" id="KW-1003">Cell membrane</keyword>
<accession>A0A4Z0D7G0</accession>
<dbReference type="Gene3D" id="3.30.565.10">
    <property type="entry name" value="Histidine kinase-like ATPase, C-terminal domain"/>
    <property type="match status" value="1"/>
</dbReference>
<evidence type="ECO:0000256" key="2">
    <source>
        <dbReference type="ARBA" id="ARBA00004651"/>
    </source>
</evidence>
<evidence type="ECO:0000256" key="13">
    <source>
        <dbReference type="ARBA" id="ARBA00023136"/>
    </source>
</evidence>
<dbReference type="CDD" id="cd06225">
    <property type="entry name" value="HAMP"/>
    <property type="match status" value="1"/>
</dbReference>
<comment type="catalytic activity">
    <reaction evidence="1">
        <text>ATP + protein L-histidine = ADP + protein N-phospho-L-histidine.</text>
        <dbReference type="EC" id="2.7.13.3"/>
    </reaction>
</comment>
<dbReference type="FunFam" id="3.30.565.10:FF:000006">
    <property type="entry name" value="Sensor histidine kinase WalK"/>
    <property type="match status" value="1"/>
</dbReference>
<dbReference type="PANTHER" id="PTHR45528:SF1">
    <property type="entry name" value="SENSOR HISTIDINE KINASE CPXA"/>
    <property type="match status" value="1"/>
</dbReference>
<evidence type="ECO:0000313" key="18">
    <source>
        <dbReference type="Proteomes" id="UP000298381"/>
    </source>
</evidence>
<keyword evidence="18" id="KW-1185">Reference proteome</keyword>
<keyword evidence="11 14" id="KW-1133">Transmembrane helix</keyword>
<dbReference type="PROSITE" id="PS50109">
    <property type="entry name" value="HIS_KIN"/>
    <property type="match status" value="1"/>
</dbReference>
<dbReference type="InterPro" id="IPR050398">
    <property type="entry name" value="HssS/ArlS-like"/>
</dbReference>
<dbReference type="CDD" id="cd00082">
    <property type="entry name" value="HisKA"/>
    <property type="match status" value="1"/>
</dbReference>
<dbReference type="InterPro" id="IPR005467">
    <property type="entry name" value="His_kinase_dom"/>
</dbReference>
<dbReference type="OrthoDB" id="2359336at2"/>
<keyword evidence="7 14" id="KW-0812">Transmembrane</keyword>
<dbReference type="SMART" id="SM00304">
    <property type="entry name" value="HAMP"/>
    <property type="match status" value="1"/>
</dbReference>
<dbReference type="Pfam" id="PF00512">
    <property type="entry name" value="HisKA"/>
    <property type="match status" value="1"/>
</dbReference>
<dbReference type="InterPro" id="IPR003660">
    <property type="entry name" value="HAMP_dom"/>
</dbReference>
<keyword evidence="13 14" id="KW-0472">Membrane</keyword>
<feature type="domain" description="HAMP" evidence="16">
    <location>
        <begin position="190"/>
        <end position="242"/>
    </location>
</feature>
<evidence type="ECO:0000259" key="15">
    <source>
        <dbReference type="PROSITE" id="PS50109"/>
    </source>
</evidence>
<evidence type="ECO:0000256" key="6">
    <source>
        <dbReference type="ARBA" id="ARBA00022679"/>
    </source>
</evidence>
<dbReference type="SUPFAM" id="SSF55874">
    <property type="entry name" value="ATPase domain of HSP90 chaperone/DNA topoisomerase II/histidine kinase"/>
    <property type="match status" value="1"/>
</dbReference>
<keyword evidence="12" id="KW-0902">Two-component regulatory system</keyword>
<evidence type="ECO:0000256" key="7">
    <source>
        <dbReference type="ARBA" id="ARBA00022692"/>
    </source>
</evidence>
<evidence type="ECO:0000256" key="3">
    <source>
        <dbReference type="ARBA" id="ARBA00012438"/>
    </source>
</evidence>
<dbReference type="PROSITE" id="PS50885">
    <property type="entry name" value="HAMP"/>
    <property type="match status" value="1"/>
</dbReference>
<keyword evidence="10" id="KW-0067">ATP-binding</keyword>
<dbReference type="EC" id="2.7.13.3" evidence="3"/>
<dbReference type="Proteomes" id="UP000298381">
    <property type="component" value="Unassembled WGS sequence"/>
</dbReference>
<evidence type="ECO:0000256" key="5">
    <source>
        <dbReference type="ARBA" id="ARBA00022553"/>
    </source>
</evidence>
<dbReference type="FunFam" id="1.10.287.130:FF:000001">
    <property type="entry name" value="Two-component sensor histidine kinase"/>
    <property type="match status" value="1"/>
</dbReference>
<dbReference type="InterPro" id="IPR003661">
    <property type="entry name" value="HisK_dim/P_dom"/>
</dbReference>
<feature type="transmembrane region" description="Helical" evidence="14">
    <location>
        <begin position="169"/>
        <end position="189"/>
    </location>
</feature>
<dbReference type="GO" id="GO:0005524">
    <property type="term" value="F:ATP binding"/>
    <property type="evidence" value="ECO:0007669"/>
    <property type="project" value="UniProtKB-KW"/>
</dbReference>
<dbReference type="InterPro" id="IPR004358">
    <property type="entry name" value="Sig_transdc_His_kin-like_C"/>
</dbReference>
<dbReference type="GO" id="GO:0000155">
    <property type="term" value="F:phosphorelay sensor kinase activity"/>
    <property type="evidence" value="ECO:0007669"/>
    <property type="project" value="InterPro"/>
</dbReference>
<name>A0A4Z0D7G0_9FIRM</name>
<evidence type="ECO:0000256" key="12">
    <source>
        <dbReference type="ARBA" id="ARBA00023012"/>
    </source>
</evidence>
<protein>
    <recommendedName>
        <fullName evidence="3">histidine kinase</fullName>
        <ecNumber evidence="3">2.7.13.3</ecNumber>
    </recommendedName>
</protein>
<dbReference type="GO" id="GO:0005886">
    <property type="term" value="C:plasma membrane"/>
    <property type="evidence" value="ECO:0007669"/>
    <property type="project" value="UniProtKB-SubCell"/>
</dbReference>
<dbReference type="EMBL" id="SRIB01000004">
    <property type="protein sequence ID" value="TFZ40815.1"/>
    <property type="molecule type" value="Genomic_DNA"/>
</dbReference>
<keyword evidence="5" id="KW-0597">Phosphoprotein</keyword>
<dbReference type="AlphaFoldDB" id="A0A4Z0D7G0"/>
<dbReference type="SMART" id="SM00387">
    <property type="entry name" value="HATPase_c"/>
    <property type="match status" value="1"/>
</dbReference>
<comment type="caution">
    <text evidence="17">The sequence shown here is derived from an EMBL/GenBank/DDBJ whole genome shotgun (WGS) entry which is preliminary data.</text>
</comment>
<organism evidence="17 18">
    <name type="scientific">Soehngenia longivitae</name>
    <dbReference type="NCBI Taxonomy" id="2562294"/>
    <lineage>
        <taxon>Bacteria</taxon>
        <taxon>Bacillati</taxon>
        <taxon>Bacillota</taxon>
        <taxon>Tissierellia</taxon>
        <taxon>Tissierellales</taxon>
        <taxon>Tissierellaceae</taxon>
        <taxon>Soehngenia</taxon>
    </lineage>
</organism>
<evidence type="ECO:0000256" key="11">
    <source>
        <dbReference type="ARBA" id="ARBA00022989"/>
    </source>
</evidence>
<dbReference type="Gene3D" id="1.10.287.130">
    <property type="match status" value="1"/>
</dbReference>
<keyword evidence="8" id="KW-0547">Nucleotide-binding</keyword>